<comment type="caution">
    <text evidence="1">The sequence shown here is derived from an EMBL/GenBank/DDBJ whole genome shotgun (WGS) entry which is preliminary data.</text>
</comment>
<proteinExistence type="predicted"/>
<accession>A0ABN9RPH1</accession>
<name>A0ABN9RPH1_9DINO</name>
<evidence type="ECO:0000313" key="1">
    <source>
        <dbReference type="EMBL" id="CAK0818721.1"/>
    </source>
</evidence>
<keyword evidence="2" id="KW-1185">Reference proteome</keyword>
<evidence type="ECO:0000313" key="2">
    <source>
        <dbReference type="Proteomes" id="UP001189429"/>
    </source>
</evidence>
<protein>
    <recommendedName>
        <fullName evidence="3">Subtilisin</fullName>
    </recommendedName>
</protein>
<dbReference type="Proteomes" id="UP001189429">
    <property type="component" value="Unassembled WGS sequence"/>
</dbReference>
<dbReference type="EMBL" id="CAUYUJ010006792">
    <property type="protein sequence ID" value="CAK0818721.1"/>
    <property type="molecule type" value="Genomic_DNA"/>
</dbReference>
<feature type="non-terminal residue" evidence="1">
    <location>
        <position position="1"/>
    </location>
</feature>
<gene>
    <name evidence="1" type="ORF">PCOR1329_LOCUS20889</name>
</gene>
<reference evidence="1" key="1">
    <citation type="submission" date="2023-10" db="EMBL/GenBank/DDBJ databases">
        <authorList>
            <person name="Chen Y."/>
            <person name="Shah S."/>
            <person name="Dougan E. K."/>
            <person name="Thang M."/>
            <person name="Chan C."/>
        </authorList>
    </citation>
    <scope>NUCLEOTIDE SEQUENCE [LARGE SCALE GENOMIC DNA]</scope>
</reference>
<feature type="non-terminal residue" evidence="1">
    <location>
        <position position="73"/>
    </location>
</feature>
<sequence>AHAAAIQEHHLATSDSCKEAEAWCLRNGWKGMFSPANPGEGEGSSGGVAVLGRNFLGLHPLTNLNSDVVPSRA</sequence>
<organism evidence="1 2">
    <name type="scientific">Prorocentrum cordatum</name>
    <dbReference type="NCBI Taxonomy" id="2364126"/>
    <lineage>
        <taxon>Eukaryota</taxon>
        <taxon>Sar</taxon>
        <taxon>Alveolata</taxon>
        <taxon>Dinophyceae</taxon>
        <taxon>Prorocentrales</taxon>
        <taxon>Prorocentraceae</taxon>
        <taxon>Prorocentrum</taxon>
    </lineage>
</organism>
<evidence type="ECO:0008006" key="3">
    <source>
        <dbReference type="Google" id="ProtNLM"/>
    </source>
</evidence>